<evidence type="ECO:0000256" key="2">
    <source>
        <dbReference type="ARBA" id="ARBA00004613"/>
    </source>
</evidence>
<dbReference type="InterPro" id="IPR002371">
    <property type="entry name" value="FlgK"/>
</dbReference>
<evidence type="ECO:0000259" key="9">
    <source>
        <dbReference type="Pfam" id="PF22638"/>
    </source>
</evidence>
<dbReference type="GO" id="GO:0005198">
    <property type="term" value="F:structural molecule activity"/>
    <property type="evidence" value="ECO:0007669"/>
    <property type="project" value="InterPro"/>
</dbReference>
<dbReference type="Proteomes" id="UP000824988">
    <property type="component" value="Chromosome"/>
</dbReference>
<dbReference type="RefSeq" id="WP_221047003.1">
    <property type="nucleotide sequence ID" value="NZ_AP019782.1"/>
</dbReference>
<comment type="similarity">
    <text evidence="3">Belongs to the flagella basal body rod proteins family.</text>
</comment>
<evidence type="ECO:0000313" key="10">
    <source>
        <dbReference type="EMBL" id="BBL71485.1"/>
    </source>
</evidence>
<dbReference type="Pfam" id="PF00460">
    <property type="entry name" value="Flg_bb_rod"/>
    <property type="match status" value="1"/>
</dbReference>
<evidence type="ECO:0000256" key="3">
    <source>
        <dbReference type="ARBA" id="ARBA00009677"/>
    </source>
</evidence>
<sequence>MSSVLNIATSGLISFQRSLQTISHNISNSGTEGYSRQIVDLKQSIPTFTGTGYVGNGVNVTGIARSYDDFLIKQVRDNTATQQQSEAYATLAKQVDSFIADDSVNLGNVMQEFFNSIQDVSTDPTSIAARQTMLGQADSMTVRFQAVTNRLDEMRAEVNGNLGNMVTQVNSASQSIAKLNQAISAALAGGGQAPSDLLDQRDQQILELSKIVGVNVLPQKNGQVAVIIGNGQSLVDGTSYSQLKAQTNAYGESKDLDINLITPNGVSTTITSNITGGGMGGVLGFRNQILDPTQNAIGRIVVGLTEDFNAQHVMGYDLNGVQGVNFFSAPPAPVVSGLPTNASTVSASIANPSQLGVSDYRLDIVAGGNFQLTDMGTGSVVLTGPAANPIDLTATTPALGLIVNVTSGALTLGDSFVIRPTRGVAGQFSVNTAITDPSMIAAAGGDPTLGQPFAGVGDNSNAKALVGLQKLKNLVANQATYQDAFGIAVSSLGSHTQTAKVNGEAQQRLLDHSLEEQSKISGVNLDEEAAKLVQFQQAYSASAQVVSIAREMFSDLIGAVR</sequence>
<dbReference type="InterPro" id="IPR010930">
    <property type="entry name" value="Flg_bb/hook_C_dom"/>
</dbReference>
<keyword evidence="10" id="KW-0969">Cilium</keyword>
<dbReference type="PANTHER" id="PTHR30033">
    <property type="entry name" value="FLAGELLAR HOOK-ASSOCIATED PROTEIN 1"/>
    <property type="match status" value="1"/>
</dbReference>
<dbReference type="GO" id="GO:0009424">
    <property type="term" value="C:bacterial-type flagellum hook"/>
    <property type="evidence" value="ECO:0007669"/>
    <property type="project" value="InterPro"/>
</dbReference>
<dbReference type="InterPro" id="IPR053927">
    <property type="entry name" value="FlgK_helical"/>
</dbReference>
<evidence type="ECO:0000256" key="4">
    <source>
        <dbReference type="ARBA" id="ARBA00016244"/>
    </source>
</evidence>
<keyword evidence="10" id="KW-0282">Flagellum</keyword>
<comment type="subcellular location">
    <subcellularLocation>
        <location evidence="1">Bacterial flagellum</location>
    </subcellularLocation>
    <subcellularLocation>
        <location evidence="2">Secreted</location>
    </subcellularLocation>
</comment>
<dbReference type="InterPro" id="IPR001444">
    <property type="entry name" value="Flag_bb_rod_N"/>
</dbReference>
<protein>
    <recommendedName>
        <fullName evidence="4">Flagellar hook-associated protein 1</fullName>
    </recommendedName>
</protein>
<gene>
    <name evidence="10" type="primary">flgK</name>
    <name evidence="10" type="ORF">MoryE10_20910</name>
</gene>
<evidence type="ECO:0000256" key="6">
    <source>
        <dbReference type="ARBA" id="ARBA00023143"/>
    </source>
</evidence>
<feature type="domain" description="Flagellar basal body rod protein N-terminal" evidence="7">
    <location>
        <begin position="5"/>
        <end position="34"/>
    </location>
</feature>
<keyword evidence="11" id="KW-1185">Reference proteome</keyword>
<dbReference type="GO" id="GO:0044780">
    <property type="term" value="P:bacterial-type flagellum assembly"/>
    <property type="evidence" value="ECO:0007669"/>
    <property type="project" value="InterPro"/>
</dbReference>
<accession>A0A8D4VSD0</accession>
<dbReference type="NCBIfam" id="TIGR02492">
    <property type="entry name" value="flgK_ends"/>
    <property type="match status" value="1"/>
</dbReference>
<dbReference type="Pfam" id="PF06429">
    <property type="entry name" value="Flg_bbr_C"/>
    <property type="match status" value="1"/>
</dbReference>
<evidence type="ECO:0000256" key="5">
    <source>
        <dbReference type="ARBA" id="ARBA00022525"/>
    </source>
</evidence>
<dbReference type="AlphaFoldDB" id="A0A8D4VSD0"/>
<evidence type="ECO:0000256" key="1">
    <source>
        <dbReference type="ARBA" id="ARBA00004365"/>
    </source>
</evidence>
<reference evidence="10" key="1">
    <citation type="submission" date="2019-06" db="EMBL/GenBank/DDBJ databases">
        <title>Complete genome sequence of Methylogaea oryzae strain JCM16910.</title>
        <authorList>
            <person name="Asakawa S."/>
        </authorList>
    </citation>
    <scope>NUCLEOTIDE SEQUENCE</scope>
    <source>
        <strain evidence="10">E10</strain>
    </source>
</reference>
<keyword evidence="6" id="KW-0975">Bacterial flagellum</keyword>
<keyword evidence="5" id="KW-0964">Secreted</keyword>
<evidence type="ECO:0000313" key="11">
    <source>
        <dbReference type="Proteomes" id="UP000824988"/>
    </source>
</evidence>
<evidence type="ECO:0000259" key="7">
    <source>
        <dbReference type="Pfam" id="PF00460"/>
    </source>
</evidence>
<dbReference type="GO" id="GO:0005576">
    <property type="term" value="C:extracellular region"/>
    <property type="evidence" value="ECO:0007669"/>
    <property type="project" value="UniProtKB-SubCell"/>
</dbReference>
<dbReference type="PANTHER" id="PTHR30033:SF1">
    <property type="entry name" value="FLAGELLAR HOOK-ASSOCIATED PROTEIN 1"/>
    <property type="match status" value="1"/>
</dbReference>
<dbReference type="KEGG" id="moz:MoryE10_20910"/>
<evidence type="ECO:0000259" key="8">
    <source>
        <dbReference type="Pfam" id="PF06429"/>
    </source>
</evidence>
<feature type="domain" description="Flagellar hook-associated protein FlgK helical" evidence="9">
    <location>
        <begin position="93"/>
        <end position="327"/>
    </location>
</feature>
<name>A0A8D4VSD0_9GAMM</name>
<feature type="domain" description="Flagellar basal-body/hook protein C-terminal" evidence="8">
    <location>
        <begin position="520"/>
        <end position="557"/>
    </location>
</feature>
<proteinExistence type="inferred from homology"/>
<keyword evidence="10" id="KW-0966">Cell projection</keyword>
<organism evidence="10 11">
    <name type="scientific">Methylogaea oryzae</name>
    <dbReference type="NCBI Taxonomy" id="1295382"/>
    <lineage>
        <taxon>Bacteria</taxon>
        <taxon>Pseudomonadati</taxon>
        <taxon>Pseudomonadota</taxon>
        <taxon>Gammaproteobacteria</taxon>
        <taxon>Methylococcales</taxon>
        <taxon>Methylococcaceae</taxon>
        <taxon>Methylogaea</taxon>
    </lineage>
</organism>
<dbReference type="Pfam" id="PF22638">
    <property type="entry name" value="FlgK_D1"/>
    <property type="match status" value="1"/>
</dbReference>
<dbReference type="EMBL" id="AP019782">
    <property type="protein sequence ID" value="BBL71485.1"/>
    <property type="molecule type" value="Genomic_DNA"/>
</dbReference>